<dbReference type="GO" id="GO:0005524">
    <property type="term" value="F:ATP binding"/>
    <property type="evidence" value="ECO:0007669"/>
    <property type="project" value="UniProtKB-KW"/>
</dbReference>
<keyword evidence="10" id="KW-0067">ATP-binding</keyword>
<keyword evidence="13 15" id="KW-0472">Membrane</keyword>
<evidence type="ECO:0000256" key="11">
    <source>
        <dbReference type="ARBA" id="ARBA00022989"/>
    </source>
</evidence>
<evidence type="ECO:0000256" key="1">
    <source>
        <dbReference type="ARBA" id="ARBA00000085"/>
    </source>
</evidence>
<evidence type="ECO:0000313" key="19">
    <source>
        <dbReference type="Proteomes" id="UP000187439"/>
    </source>
</evidence>
<proteinExistence type="predicted"/>
<accession>A0A1R0XUF5</accession>
<keyword evidence="8" id="KW-0547">Nucleotide-binding</keyword>
<evidence type="ECO:0000256" key="15">
    <source>
        <dbReference type="SAM" id="Phobius"/>
    </source>
</evidence>
<evidence type="ECO:0000256" key="10">
    <source>
        <dbReference type="ARBA" id="ARBA00022840"/>
    </source>
</evidence>
<feature type="transmembrane region" description="Helical" evidence="15">
    <location>
        <begin position="12"/>
        <end position="33"/>
    </location>
</feature>
<evidence type="ECO:0000256" key="4">
    <source>
        <dbReference type="ARBA" id="ARBA00022475"/>
    </source>
</evidence>
<keyword evidence="14" id="KW-0175">Coiled coil</keyword>
<sequence>MIKINKISTKLLIMVSIILLIVFGTSYLLHNFFSSDYYLYKMKTKINAIYDEVKDLSLDQLMDKETAIENNNNITIVRVENRGSTTEINDNIQFALFKDKVSLNKFWITEEVLQKVNEGNTVNLLFNQGKLKSSLLTKIYEQDSSLILIGTVVVHNTDALNIVNQLSFYSVLLGIIISLLLVAYYSKKIITPLEQLQDVAKDISNLDFKQVTIKSGDEIEELSKSINQMSQRLKSAHAELEKKNQSLNTLISSISHEVKTPLSLIQAYTIGIQDGLDDGTYTDIILEQVKYTSDMVDFLIKLSKIQKTEVHKEKFDLKELLLKVISQYNITLKNKNLTLQTDFHSVERSIVEEDISQIEIVFNNLISNAIKYGEENVFGISLVNDTHDTLKFTITNKTTRLKEKHLAYIWDPFYVIDESRNKEISGTGLGLSIVAEILAKNDLKYEAILEDSYISFSVWFDVEVTENNC</sequence>
<feature type="coiled-coil region" evidence="14">
    <location>
        <begin position="219"/>
        <end position="250"/>
    </location>
</feature>
<evidence type="ECO:0000256" key="12">
    <source>
        <dbReference type="ARBA" id="ARBA00023012"/>
    </source>
</evidence>
<keyword evidence="9" id="KW-0418">Kinase</keyword>
<keyword evidence="12" id="KW-0902">Two-component regulatory system</keyword>
<evidence type="ECO:0000313" key="18">
    <source>
        <dbReference type="EMBL" id="OMD38774.1"/>
    </source>
</evidence>
<keyword evidence="11 15" id="KW-1133">Transmembrane helix</keyword>
<dbReference type="SUPFAM" id="SSF55874">
    <property type="entry name" value="ATPase domain of HSP90 chaperone/DNA topoisomerase II/histidine kinase"/>
    <property type="match status" value="1"/>
</dbReference>
<dbReference type="EC" id="2.7.13.3" evidence="3"/>
<reference evidence="18 19" key="1">
    <citation type="submission" date="2016-10" db="EMBL/GenBank/DDBJ databases">
        <title>Paenibacillus species isolates.</title>
        <authorList>
            <person name="Beno S.M."/>
        </authorList>
    </citation>
    <scope>NUCLEOTIDE SEQUENCE [LARGE SCALE GENOMIC DNA]</scope>
    <source>
        <strain evidence="18 19">FSL H7-0710</strain>
    </source>
</reference>
<dbReference type="InterPro" id="IPR003661">
    <property type="entry name" value="HisK_dim/P_dom"/>
</dbReference>
<evidence type="ECO:0000256" key="5">
    <source>
        <dbReference type="ARBA" id="ARBA00022553"/>
    </source>
</evidence>
<dbReference type="InterPro" id="IPR003594">
    <property type="entry name" value="HATPase_dom"/>
</dbReference>
<feature type="domain" description="Histidine kinase" evidence="16">
    <location>
        <begin position="253"/>
        <end position="438"/>
    </location>
</feature>
<dbReference type="InterPro" id="IPR050398">
    <property type="entry name" value="HssS/ArlS-like"/>
</dbReference>
<protein>
    <recommendedName>
        <fullName evidence="3">histidine kinase</fullName>
        <ecNumber evidence="3">2.7.13.3</ecNumber>
    </recommendedName>
</protein>
<evidence type="ECO:0000256" key="14">
    <source>
        <dbReference type="SAM" id="Coils"/>
    </source>
</evidence>
<dbReference type="OrthoDB" id="9762826at2"/>
<comment type="catalytic activity">
    <reaction evidence="1">
        <text>ATP + protein L-histidine = ADP + protein N-phospho-L-histidine.</text>
        <dbReference type="EC" id="2.7.13.3"/>
    </reaction>
</comment>
<dbReference type="Gene3D" id="6.10.340.10">
    <property type="match status" value="1"/>
</dbReference>
<organism evidence="18 19">
    <name type="scientific">Paenibacillus odorifer</name>
    <dbReference type="NCBI Taxonomy" id="189426"/>
    <lineage>
        <taxon>Bacteria</taxon>
        <taxon>Bacillati</taxon>
        <taxon>Bacillota</taxon>
        <taxon>Bacilli</taxon>
        <taxon>Bacillales</taxon>
        <taxon>Paenibacillaceae</taxon>
        <taxon>Paenibacillus</taxon>
    </lineage>
</organism>
<dbReference type="CDD" id="cd06225">
    <property type="entry name" value="HAMP"/>
    <property type="match status" value="1"/>
</dbReference>
<comment type="subcellular location">
    <subcellularLocation>
        <location evidence="2">Cell membrane</location>
        <topology evidence="2">Multi-pass membrane protein</topology>
    </subcellularLocation>
</comment>
<dbReference type="Pfam" id="PF00672">
    <property type="entry name" value="HAMP"/>
    <property type="match status" value="1"/>
</dbReference>
<dbReference type="Gene3D" id="1.10.287.130">
    <property type="match status" value="1"/>
</dbReference>
<dbReference type="SMART" id="SM00304">
    <property type="entry name" value="HAMP"/>
    <property type="match status" value="1"/>
</dbReference>
<keyword evidence="7 15" id="KW-0812">Transmembrane</keyword>
<dbReference type="InterPro" id="IPR003660">
    <property type="entry name" value="HAMP_dom"/>
</dbReference>
<dbReference type="RefSeq" id="WP_076120084.1">
    <property type="nucleotide sequence ID" value="NZ_MPTC01000016.1"/>
</dbReference>
<feature type="domain" description="HAMP" evidence="17">
    <location>
        <begin position="187"/>
        <end position="238"/>
    </location>
</feature>
<dbReference type="AlphaFoldDB" id="A0A1R0XUF5"/>
<dbReference type="Gene3D" id="3.30.565.10">
    <property type="entry name" value="Histidine kinase-like ATPase, C-terminal domain"/>
    <property type="match status" value="1"/>
</dbReference>
<dbReference type="SMART" id="SM00388">
    <property type="entry name" value="HisKA"/>
    <property type="match status" value="1"/>
</dbReference>
<dbReference type="EMBL" id="MPTC01000016">
    <property type="protein sequence ID" value="OMD38774.1"/>
    <property type="molecule type" value="Genomic_DNA"/>
</dbReference>
<dbReference type="SMART" id="SM00387">
    <property type="entry name" value="HATPase_c"/>
    <property type="match status" value="1"/>
</dbReference>
<gene>
    <name evidence="18" type="ORF">BSK52_17790</name>
</gene>
<dbReference type="InterPro" id="IPR005467">
    <property type="entry name" value="His_kinase_dom"/>
</dbReference>
<dbReference type="Proteomes" id="UP000187439">
    <property type="component" value="Unassembled WGS sequence"/>
</dbReference>
<dbReference type="PANTHER" id="PTHR45528:SF1">
    <property type="entry name" value="SENSOR HISTIDINE KINASE CPXA"/>
    <property type="match status" value="1"/>
</dbReference>
<dbReference type="InterPro" id="IPR036890">
    <property type="entry name" value="HATPase_C_sf"/>
</dbReference>
<dbReference type="CDD" id="cd00082">
    <property type="entry name" value="HisKA"/>
    <property type="match status" value="1"/>
</dbReference>
<dbReference type="SUPFAM" id="SSF47384">
    <property type="entry name" value="Homodimeric domain of signal transducing histidine kinase"/>
    <property type="match status" value="1"/>
</dbReference>
<keyword evidence="4" id="KW-1003">Cell membrane</keyword>
<evidence type="ECO:0000259" key="17">
    <source>
        <dbReference type="PROSITE" id="PS50885"/>
    </source>
</evidence>
<evidence type="ECO:0000256" key="3">
    <source>
        <dbReference type="ARBA" id="ARBA00012438"/>
    </source>
</evidence>
<keyword evidence="5" id="KW-0597">Phosphoprotein</keyword>
<dbReference type="InterPro" id="IPR036097">
    <property type="entry name" value="HisK_dim/P_sf"/>
</dbReference>
<dbReference type="Pfam" id="PF02518">
    <property type="entry name" value="HATPase_c"/>
    <property type="match status" value="1"/>
</dbReference>
<dbReference type="PROSITE" id="PS50885">
    <property type="entry name" value="HAMP"/>
    <property type="match status" value="1"/>
</dbReference>
<dbReference type="PROSITE" id="PS50109">
    <property type="entry name" value="HIS_KIN"/>
    <property type="match status" value="1"/>
</dbReference>
<dbReference type="PANTHER" id="PTHR45528">
    <property type="entry name" value="SENSOR HISTIDINE KINASE CPXA"/>
    <property type="match status" value="1"/>
</dbReference>
<evidence type="ECO:0000256" key="8">
    <source>
        <dbReference type="ARBA" id="ARBA00022741"/>
    </source>
</evidence>
<dbReference type="GO" id="GO:0000155">
    <property type="term" value="F:phosphorelay sensor kinase activity"/>
    <property type="evidence" value="ECO:0007669"/>
    <property type="project" value="InterPro"/>
</dbReference>
<evidence type="ECO:0000256" key="2">
    <source>
        <dbReference type="ARBA" id="ARBA00004651"/>
    </source>
</evidence>
<evidence type="ECO:0000259" key="16">
    <source>
        <dbReference type="PROSITE" id="PS50109"/>
    </source>
</evidence>
<feature type="transmembrane region" description="Helical" evidence="15">
    <location>
        <begin position="166"/>
        <end position="185"/>
    </location>
</feature>
<evidence type="ECO:0000256" key="9">
    <source>
        <dbReference type="ARBA" id="ARBA00022777"/>
    </source>
</evidence>
<comment type="caution">
    <text evidence="18">The sequence shown here is derived from an EMBL/GenBank/DDBJ whole genome shotgun (WGS) entry which is preliminary data.</text>
</comment>
<evidence type="ECO:0000256" key="7">
    <source>
        <dbReference type="ARBA" id="ARBA00022692"/>
    </source>
</evidence>
<dbReference type="Pfam" id="PF00512">
    <property type="entry name" value="HisKA"/>
    <property type="match status" value="1"/>
</dbReference>
<dbReference type="SUPFAM" id="SSF158472">
    <property type="entry name" value="HAMP domain-like"/>
    <property type="match status" value="1"/>
</dbReference>
<dbReference type="GO" id="GO:0005886">
    <property type="term" value="C:plasma membrane"/>
    <property type="evidence" value="ECO:0007669"/>
    <property type="project" value="UniProtKB-SubCell"/>
</dbReference>
<evidence type="ECO:0000256" key="13">
    <source>
        <dbReference type="ARBA" id="ARBA00023136"/>
    </source>
</evidence>
<name>A0A1R0XUF5_9BACL</name>
<keyword evidence="6" id="KW-0808">Transferase</keyword>
<evidence type="ECO:0000256" key="6">
    <source>
        <dbReference type="ARBA" id="ARBA00022679"/>
    </source>
</evidence>